<dbReference type="EMBL" id="JAUEDK010000034">
    <property type="protein sequence ID" value="MDN0076476.1"/>
    <property type="molecule type" value="Genomic_DNA"/>
</dbReference>
<sequence length="72" mass="7707">MTKGLMFGLIISALLAGPAVAAGCQQAGGMHQATEQYIATKLACDNMSKFQKDVCLRNADEAYLHAMHQHGQ</sequence>
<comment type="caution">
    <text evidence="2">The sequence shown here is derived from an EMBL/GenBank/DDBJ whole genome shotgun (WGS) entry which is preliminary data.</text>
</comment>
<feature type="signal peptide" evidence="1">
    <location>
        <begin position="1"/>
        <end position="21"/>
    </location>
</feature>
<name>A0ABT7XRP9_9NEIS</name>
<reference evidence="2" key="1">
    <citation type="submission" date="2023-06" db="EMBL/GenBank/DDBJ databases">
        <authorList>
            <person name="Zhang S."/>
        </authorList>
    </citation>
    <scope>NUCLEOTIDE SEQUENCE</scope>
    <source>
        <strain evidence="2">SG2303</strain>
    </source>
</reference>
<keyword evidence="3" id="KW-1185">Reference proteome</keyword>
<proteinExistence type="predicted"/>
<feature type="chain" id="PRO_5047020747" evidence="1">
    <location>
        <begin position="22"/>
        <end position="72"/>
    </location>
</feature>
<organism evidence="2 3">
    <name type="scientific">Crenobacter oryzisoli</name>
    <dbReference type="NCBI Taxonomy" id="3056844"/>
    <lineage>
        <taxon>Bacteria</taxon>
        <taxon>Pseudomonadati</taxon>
        <taxon>Pseudomonadota</taxon>
        <taxon>Betaproteobacteria</taxon>
        <taxon>Neisseriales</taxon>
        <taxon>Neisseriaceae</taxon>
        <taxon>Crenobacter</taxon>
    </lineage>
</organism>
<dbReference type="Proteomes" id="UP001168540">
    <property type="component" value="Unassembled WGS sequence"/>
</dbReference>
<accession>A0ABT7XRP9</accession>
<keyword evidence="1" id="KW-0732">Signal</keyword>
<evidence type="ECO:0000313" key="2">
    <source>
        <dbReference type="EMBL" id="MDN0076476.1"/>
    </source>
</evidence>
<protein>
    <submittedName>
        <fullName evidence="2">Uncharacterized protein</fullName>
    </submittedName>
</protein>
<evidence type="ECO:0000313" key="3">
    <source>
        <dbReference type="Proteomes" id="UP001168540"/>
    </source>
</evidence>
<dbReference type="PROSITE" id="PS51257">
    <property type="entry name" value="PROKAR_LIPOPROTEIN"/>
    <property type="match status" value="1"/>
</dbReference>
<gene>
    <name evidence="2" type="ORF">QU481_16525</name>
</gene>
<evidence type="ECO:0000256" key="1">
    <source>
        <dbReference type="SAM" id="SignalP"/>
    </source>
</evidence>
<dbReference type="RefSeq" id="WP_289831131.1">
    <property type="nucleotide sequence ID" value="NZ_JAUEDK010000034.1"/>
</dbReference>